<accession>A0A409Y9Q8</accession>
<evidence type="ECO:0000313" key="3">
    <source>
        <dbReference type="Proteomes" id="UP000284842"/>
    </source>
</evidence>
<evidence type="ECO:0000313" key="2">
    <source>
        <dbReference type="EMBL" id="PPQ99593.1"/>
    </source>
</evidence>
<gene>
    <name evidence="2" type="ORF">CVT24_005171</name>
</gene>
<sequence>MRAINCVFFFICSLVGVVRAYSIPGGYERVMFYYAYLMDCQLNGGTPKTIAVKCGKTPCTFDAFLRYIMKEPPATIDIFSKPYPAIPPLQETALAVIDNDLAGGVDPSHVHTDAVKNDKYEKLLNKVSDFVGGKYFSDTLPQELRDGGKQAMQRILVARKEAQHTSFFEKAPGSAYTPKYTEPKPSLYGIEYLKIDPKATVAANPGLEYKTFVTEWKAHIDEGHQGNINALSKQLELIDLSCT</sequence>
<dbReference type="Proteomes" id="UP000284842">
    <property type="component" value="Unassembled WGS sequence"/>
</dbReference>
<feature type="chain" id="PRO_5019583733" evidence="1">
    <location>
        <begin position="21"/>
        <end position="243"/>
    </location>
</feature>
<dbReference type="InParanoid" id="A0A409Y9Q8"/>
<reference evidence="2 3" key="1">
    <citation type="journal article" date="2018" name="Evol. Lett.">
        <title>Horizontal gene cluster transfer increased hallucinogenic mushroom diversity.</title>
        <authorList>
            <person name="Reynolds H.T."/>
            <person name="Vijayakumar V."/>
            <person name="Gluck-Thaler E."/>
            <person name="Korotkin H.B."/>
            <person name="Matheny P.B."/>
            <person name="Slot J.C."/>
        </authorList>
    </citation>
    <scope>NUCLEOTIDE SEQUENCE [LARGE SCALE GENOMIC DNA]</scope>
    <source>
        <strain evidence="2 3">2629</strain>
    </source>
</reference>
<proteinExistence type="predicted"/>
<dbReference type="OrthoDB" id="4917004at2759"/>
<name>A0A409Y9Q8_9AGAR</name>
<dbReference type="STRING" id="181874.A0A409Y9Q8"/>
<comment type="caution">
    <text evidence="2">The sequence shown here is derived from an EMBL/GenBank/DDBJ whole genome shotgun (WGS) entry which is preliminary data.</text>
</comment>
<dbReference type="AlphaFoldDB" id="A0A409Y9Q8"/>
<protein>
    <submittedName>
        <fullName evidence="2">Uncharacterized protein</fullName>
    </submittedName>
</protein>
<evidence type="ECO:0000256" key="1">
    <source>
        <dbReference type="SAM" id="SignalP"/>
    </source>
</evidence>
<dbReference type="EMBL" id="NHTK01001353">
    <property type="protein sequence ID" value="PPQ99593.1"/>
    <property type="molecule type" value="Genomic_DNA"/>
</dbReference>
<organism evidence="2 3">
    <name type="scientific">Panaeolus cyanescens</name>
    <dbReference type="NCBI Taxonomy" id="181874"/>
    <lineage>
        <taxon>Eukaryota</taxon>
        <taxon>Fungi</taxon>
        <taxon>Dikarya</taxon>
        <taxon>Basidiomycota</taxon>
        <taxon>Agaricomycotina</taxon>
        <taxon>Agaricomycetes</taxon>
        <taxon>Agaricomycetidae</taxon>
        <taxon>Agaricales</taxon>
        <taxon>Agaricineae</taxon>
        <taxon>Galeropsidaceae</taxon>
        <taxon>Panaeolus</taxon>
    </lineage>
</organism>
<keyword evidence="3" id="KW-1185">Reference proteome</keyword>
<keyword evidence="1" id="KW-0732">Signal</keyword>
<feature type="signal peptide" evidence="1">
    <location>
        <begin position="1"/>
        <end position="20"/>
    </location>
</feature>